<gene>
    <name evidence="1" type="ORF">ENJ40_09345</name>
</gene>
<dbReference type="AlphaFoldDB" id="A0A7C3GIK2"/>
<comment type="caution">
    <text evidence="1">The sequence shown here is derived from an EMBL/GenBank/DDBJ whole genome shotgun (WGS) entry which is preliminary data.</text>
</comment>
<organism evidence="1">
    <name type="scientific">Thermosulfurimonas dismutans</name>
    <dbReference type="NCBI Taxonomy" id="999894"/>
    <lineage>
        <taxon>Bacteria</taxon>
        <taxon>Pseudomonadati</taxon>
        <taxon>Thermodesulfobacteriota</taxon>
        <taxon>Thermodesulfobacteria</taxon>
        <taxon>Thermodesulfobacteriales</taxon>
        <taxon>Thermodesulfobacteriaceae</taxon>
        <taxon>Thermosulfurimonas</taxon>
    </lineage>
</organism>
<dbReference type="EMBL" id="DRMH01000130">
    <property type="protein sequence ID" value="HFC98639.1"/>
    <property type="molecule type" value="Genomic_DNA"/>
</dbReference>
<dbReference type="Proteomes" id="UP000886043">
    <property type="component" value="Unassembled WGS sequence"/>
</dbReference>
<protein>
    <submittedName>
        <fullName evidence="1">Uncharacterized protein</fullName>
    </submittedName>
</protein>
<name>A0A7C3GIK2_9BACT</name>
<sequence length="202" mass="23158">MKEKDLLRKAALGCLFKGYLHNLRGPLQALLVQAEILETKLGAQEVGETVAEGMKRLKEQIFKLTNLLAAAEEDMNREEIGPWPLHEILTKELTFWQAELSFKHRVEQQMHIPEEYQVRMPYNRLRAGLCALFYGLVFPLAERGGRLRLSAEGLPEGVKLSFELEPPLADIQSPFFSAAREIWHPEARLEVYPERVLVHFPA</sequence>
<accession>A0A7C3GIK2</accession>
<evidence type="ECO:0000313" key="1">
    <source>
        <dbReference type="EMBL" id="HFC98639.1"/>
    </source>
</evidence>
<reference evidence="1" key="1">
    <citation type="journal article" date="2020" name="mSystems">
        <title>Genome- and Community-Level Interaction Insights into Carbon Utilization and Element Cycling Functions of Hydrothermarchaeota in Hydrothermal Sediment.</title>
        <authorList>
            <person name="Zhou Z."/>
            <person name="Liu Y."/>
            <person name="Xu W."/>
            <person name="Pan J."/>
            <person name="Luo Z.H."/>
            <person name="Li M."/>
        </authorList>
    </citation>
    <scope>NUCLEOTIDE SEQUENCE [LARGE SCALE GENOMIC DNA]</scope>
    <source>
        <strain evidence="1">HyVt-483</strain>
    </source>
</reference>
<proteinExistence type="predicted"/>